<name>A0A432WHF1_9GAMM</name>
<sequence length="230" mass="25123">MFARIGSAALLTVSLVFSGALWASGDDNEQTAPPVVVEEASANEELQNEDLQETQEQDGETADSADAPVVVTEPPATQQSFVVYIMRHAEKEDSELDPELTRDGYRRADGLAQMLSQADIEAIYSTYYRRSVSTALPLARALSVPIQFYKADASEQLLQKIENEAVNALVIGHSNTVPDLLQGMGATGDELPEQMSEEQYGDLFQLFIDSDNETPVRTISLVAPLILDAR</sequence>
<gene>
    <name evidence="3" type="ORF">CWE14_08270</name>
</gene>
<dbReference type="InterPro" id="IPR013078">
    <property type="entry name" value="His_Pase_superF_clade-1"/>
</dbReference>
<dbReference type="Proteomes" id="UP000287823">
    <property type="component" value="Unassembled WGS sequence"/>
</dbReference>
<comment type="caution">
    <text evidence="3">The sequence shown here is derived from an EMBL/GenBank/DDBJ whole genome shotgun (WGS) entry which is preliminary data.</text>
</comment>
<organism evidence="3 4">
    <name type="scientific">Aliidiomarina soli</name>
    <dbReference type="NCBI Taxonomy" id="1928574"/>
    <lineage>
        <taxon>Bacteria</taxon>
        <taxon>Pseudomonadati</taxon>
        <taxon>Pseudomonadota</taxon>
        <taxon>Gammaproteobacteria</taxon>
        <taxon>Alteromonadales</taxon>
        <taxon>Idiomarinaceae</taxon>
        <taxon>Aliidiomarina</taxon>
    </lineage>
</organism>
<dbReference type="Pfam" id="PF00300">
    <property type="entry name" value="His_Phos_1"/>
    <property type="match status" value="1"/>
</dbReference>
<dbReference type="CDD" id="cd07040">
    <property type="entry name" value="HP"/>
    <property type="match status" value="1"/>
</dbReference>
<feature type="compositionally biased region" description="Acidic residues" evidence="1">
    <location>
        <begin position="46"/>
        <end position="63"/>
    </location>
</feature>
<protein>
    <recommendedName>
        <fullName evidence="5">Histidine phosphatase family protein</fullName>
    </recommendedName>
</protein>
<dbReference type="Gene3D" id="3.40.50.1240">
    <property type="entry name" value="Phosphoglycerate mutase-like"/>
    <property type="match status" value="1"/>
</dbReference>
<evidence type="ECO:0000256" key="2">
    <source>
        <dbReference type="SAM" id="SignalP"/>
    </source>
</evidence>
<feature type="chain" id="PRO_5019528699" description="Histidine phosphatase family protein" evidence="2">
    <location>
        <begin position="24"/>
        <end position="230"/>
    </location>
</feature>
<dbReference type="AlphaFoldDB" id="A0A432WHF1"/>
<keyword evidence="4" id="KW-1185">Reference proteome</keyword>
<dbReference type="InterPro" id="IPR029033">
    <property type="entry name" value="His_PPase_superfam"/>
</dbReference>
<reference evidence="3 4" key="1">
    <citation type="journal article" date="2011" name="Front. Microbiol.">
        <title>Genomic signatures of strain selection and enhancement in Bacillus atrophaeus var. globigii, a historical biowarfare simulant.</title>
        <authorList>
            <person name="Gibbons H.S."/>
            <person name="Broomall S.M."/>
            <person name="McNew L.A."/>
            <person name="Daligault H."/>
            <person name="Chapman C."/>
            <person name="Bruce D."/>
            <person name="Karavis M."/>
            <person name="Krepps M."/>
            <person name="McGregor P.A."/>
            <person name="Hong C."/>
            <person name="Park K.H."/>
            <person name="Akmal A."/>
            <person name="Feldman A."/>
            <person name="Lin J.S."/>
            <person name="Chang W.E."/>
            <person name="Higgs B.W."/>
            <person name="Demirev P."/>
            <person name="Lindquist J."/>
            <person name="Liem A."/>
            <person name="Fochler E."/>
            <person name="Read T.D."/>
            <person name="Tapia R."/>
            <person name="Johnson S."/>
            <person name="Bishop-Lilly K.A."/>
            <person name="Detter C."/>
            <person name="Han C."/>
            <person name="Sozhamannan S."/>
            <person name="Rosenzweig C.N."/>
            <person name="Skowronski E.W."/>
        </authorList>
    </citation>
    <scope>NUCLEOTIDE SEQUENCE [LARGE SCALE GENOMIC DNA]</scope>
    <source>
        <strain evidence="3 4">Y4G10-17</strain>
    </source>
</reference>
<dbReference type="EMBL" id="PIPO01000003">
    <property type="protein sequence ID" value="RUO33208.1"/>
    <property type="molecule type" value="Genomic_DNA"/>
</dbReference>
<proteinExistence type="predicted"/>
<dbReference type="SUPFAM" id="SSF53254">
    <property type="entry name" value="Phosphoglycerate mutase-like"/>
    <property type="match status" value="1"/>
</dbReference>
<evidence type="ECO:0008006" key="5">
    <source>
        <dbReference type="Google" id="ProtNLM"/>
    </source>
</evidence>
<keyword evidence="2" id="KW-0732">Signal</keyword>
<evidence type="ECO:0000313" key="3">
    <source>
        <dbReference type="EMBL" id="RUO33208.1"/>
    </source>
</evidence>
<feature type="signal peptide" evidence="2">
    <location>
        <begin position="1"/>
        <end position="23"/>
    </location>
</feature>
<evidence type="ECO:0000313" key="4">
    <source>
        <dbReference type="Proteomes" id="UP000287823"/>
    </source>
</evidence>
<feature type="region of interest" description="Disordered" evidence="1">
    <location>
        <begin position="42"/>
        <end position="66"/>
    </location>
</feature>
<evidence type="ECO:0000256" key="1">
    <source>
        <dbReference type="SAM" id="MobiDB-lite"/>
    </source>
</evidence>
<dbReference type="RefSeq" id="WP_126798929.1">
    <property type="nucleotide sequence ID" value="NZ_PIPO01000003.1"/>
</dbReference>
<accession>A0A432WHF1</accession>